<dbReference type="eggNOG" id="COG0464">
    <property type="taxonomic scope" value="Bacteria"/>
</dbReference>
<gene>
    <name evidence="4" type="ORF">SALB_02097</name>
</gene>
<accession>A0A059W1U9</accession>
<organism evidence="4 5">
    <name type="scientific">Streptomyces noursei</name>
    <name type="common">Streptomyces albulus</name>
    <dbReference type="NCBI Taxonomy" id="1971"/>
    <lineage>
        <taxon>Bacteria</taxon>
        <taxon>Bacillati</taxon>
        <taxon>Actinomycetota</taxon>
        <taxon>Actinomycetes</taxon>
        <taxon>Kitasatosporales</taxon>
        <taxon>Streptomycetaceae</taxon>
        <taxon>Streptomyces</taxon>
    </lineage>
</organism>
<evidence type="ECO:0000256" key="2">
    <source>
        <dbReference type="ARBA" id="ARBA00022840"/>
    </source>
</evidence>
<dbReference type="Proteomes" id="UP000288351">
    <property type="component" value="Unassembled WGS sequence"/>
</dbReference>
<dbReference type="InterPro" id="IPR003593">
    <property type="entry name" value="AAA+_ATPase"/>
</dbReference>
<keyword evidence="1 3" id="KW-0547">Nucleotide-binding</keyword>
<dbReference type="STRING" id="68570.DC74_1295"/>
<dbReference type="Pfam" id="PF00583">
    <property type="entry name" value="Acetyltransf_1"/>
    <property type="match status" value="1"/>
</dbReference>
<dbReference type="Gene3D" id="1.10.8.60">
    <property type="match status" value="1"/>
</dbReference>
<dbReference type="CDD" id="cd04301">
    <property type="entry name" value="NAT_SF"/>
    <property type="match status" value="1"/>
</dbReference>
<dbReference type="AlphaFoldDB" id="A0A059W1U9"/>
<dbReference type="PANTHER" id="PTHR23077:SF171">
    <property type="entry name" value="NUCLEAR VALOSIN-CONTAINING PROTEIN-LIKE"/>
    <property type="match status" value="1"/>
</dbReference>
<dbReference type="InterPro" id="IPR027417">
    <property type="entry name" value="P-loop_NTPase"/>
</dbReference>
<dbReference type="eggNOG" id="COG0456">
    <property type="taxonomic scope" value="Bacteria"/>
</dbReference>
<dbReference type="PROSITE" id="PS00674">
    <property type="entry name" value="AAA"/>
    <property type="match status" value="1"/>
</dbReference>
<dbReference type="Gene3D" id="3.40.50.300">
    <property type="entry name" value="P-loop containing nucleotide triphosphate hydrolases"/>
    <property type="match status" value="1"/>
</dbReference>
<keyword evidence="2 3" id="KW-0067">ATP-binding</keyword>
<evidence type="ECO:0000313" key="5">
    <source>
        <dbReference type="Proteomes" id="UP000288351"/>
    </source>
</evidence>
<dbReference type="SUPFAM" id="SSF52540">
    <property type="entry name" value="P-loop containing nucleoside triphosphate hydrolases"/>
    <property type="match status" value="1"/>
</dbReference>
<evidence type="ECO:0000256" key="1">
    <source>
        <dbReference type="ARBA" id="ARBA00022741"/>
    </source>
</evidence>
<comment type="similarity">
    <text evidence="3">Belongs to the AAA ATPase family.</text>
</comment>
<protein>
    <submittedName>
        <fullName evidence="4">ATPase</fullName>
    </submittedName>
</protein>
<dbReference type="PROSITE" id="PS51186">
    <property type="entry name" value="GNAT"/>
    <property type="match status" value="1"/>
</dbReference>
<dbReference type="InterPro" id="IPR016181">
    <property type="entry name" value="Acyl_CoA_acyltransferase"/>
</dbReference>
<dbReference type="SMART" id="SM00382">
    <property type="entry name" value="AAA"/>
    <property type="match status" value="1"/>
</dbReference>
<reference evidence="4 5" key="1">
    <citation type="journal article" date="2019" name="Microbiol. Resour. Announc.">
        <title>Draft Genome Sequence of the Most Traditional epsilon-Poly-l-Lysine Producer, Streptomyces albulus NBRC14147.</title>
        <authorList>
            <person name="Yamanaka K."/>
            <person name="Hamano Y."/>
        </authorList>
    </citation>
    <scope>NUCLEOTIDE SEQUENCE [LARGE SCALE GENOMIC DNA]</scope>
    <source>
        <strain evidence="4 5">NBRC 14147</strain>
    </source>
</reference>
<dbReference type="InterPro" id="IPR003960">
    <property type="entry name" value="ATPase_AAA_CS"/>
</dbReference>
<dbReference type="InterPro" id="IPR003959">
    <property type="entry name" value="ATPase_AAA_core"/>
</dbReference>
<comment type="caution">
    <text evidence="4">The sequence shown here is derived from an EMBL/GenBank/DDBJ whole genome shotgun (WGS) entry which is preliminary data.</text>
</comment>
<evidence type="ECO:0000256" key="3">
    <source>
        <dbReference type="RuleBase" id="RU003651"/>
    </source>
</evidence>
<dbReference type="GO" id="GO:0005524">
    <property type="term" value="F:ATP binding"/>
    <property type="evidence" value="ECO:0007669"/>
    <property type="project" value="UniProtKB-KW"/>
</dbReference>
<name>A0A059W1U9_STRNR</name>
<proteinExistence type="inferred from homology"/>
<dbReference type="InterPro" id="IPR000182">
    <property type="entry name" value="GNAT_dom"/>
</dbReference>
<dbReference type="SUPFAM" id="SSF55729">
    <property type="entry name" value="Acyl-CoA N-acyltransferases (Nat)"/>
    <property type="match status" value="1"/>
</dbReference>
<dbReference type="GO" id="GO:0016747">
    <property type="term" value="F:acyltransferase activity, transferring groups other than amino-acyl groups"/>
    <property type="evidence" value="ECO:0007669"/>
    <property type="project" value="InterPro"/>
</dbReference>
<dbReference type="GO" id="GO:0016887">
    <property type="term" value="F:ATP hydrolysis activity"/>
    <property type="evidence" value="ECO:0007669"/>
    <property type="project" value="InterPro"/>
</dbReference>
<dbReference type="Pfam" id="PF00004">
    <property type="entry name" value="AAA"/>
    <property type="match status" value="1"/>
</dbReference>
<dbReference type="CDD" id="cd19481">
    <property type="entry name" value="RecA-like_protease"/>
    <property type="match status" value="1"/>
</dbReference>
<evidence type="ECO:0000313" key="4">
    <source>
        <dbReference type="EMBL" id="GCB89422.1"/>
    </source>
</evidence>
<dbReference type="RefSeq" id="WP_016577993.1">
    <property type="nucleotide sequence ID" value="NZ_BHXC01000006.1"/>
</dbReference>
<dbReference type="PANTHER" id="PTHR23077">
    <property type="entry name" value="AAA-FAMILY ATPASE"/>
    <property type="match status" value="1"/>
</dbReference>
<dbReference type="InterPro" id="IPR050168">
    <property type="entry name" value="AAA_ATPase_domain"/>
</dbReference>
<sequence>MSPWRVRALEESDLDQVVRIWEEAPDVSVGLAVSLGEAVSALHAEAPAVVAVVGDQIVGAAVSLVAQERAWILRMAVGQPWRGHGVGQALLAALEERLGRSGVRRIGALLPDEESGQRAFTRAGYAVRPNLRYVEKQLTADSAEATLLDQLGGTVPDAGLWDGIAGMSAEKALIERRLVLPLEHPDVAGEYRLVPPRAVVLFGPPGTGKTTFARAVASRLRWPFIEVFPYQLADDAHGVAAGLRRLFARVEHLEQAVLFFDEAEEIASERHDPTTLAHRVTNELLKLIPQFRRGERRLLICATNAVRSLDPAFLRPGRFDYLIPVGPPDPQARRAIWIRYIGPDRAAGLELDALVEASDRFTPADIEYAARTAAQSAFERHLASGPDEGADPTRLTGDYLQAIAHTRTSLTEDDIRAFDRDLRTAARV</sequence>
<dbReference type="Gene3D" id="3.40.630.30">
    <property type="match status" value="1"/>
</dbReference>
<dbReference type="EMBL" id="BHXC01000006">
    <property type="protein sequence ID" value="GCB89422.1"/>
    <property type="molecule type" value="Genomic_DNA"/>
</dbReference>